<evidence type="ECO:0000256" key="2">
    <source>
        <dbReference type="ARBA" id="ARBA00004752"/>
    </source>
</evidence>
<dbReference type="PANTHER" id="PTHR30474:SF2">
    <property type="entry name" value="PEPTIDOGLYCAN GLYCOSYLTRANSFERASE FTSW-RELATED"/>
    <property type="match status" value="1"/>
</dbReference>
<dbReference type="PANTHER" id="PTHR30474">
    <property type="entry name" value="CELL CYCLE PROTEIN"/>
    <property type="match status" value="1"/>
</dbReference>
<dbReference type="GO" id="GO:0051301">
    <property type="term" value="P:cell division"/>
    <property type="evidence" value="ECO:0007669"/>
    <property type="project" value="UniProtKB-KW"/>
</dbReference>
<dbReference type="EC" id="2.4.99.28" evidence="19"/>
<dbReference type="AlphaFoldDB" id="A0A964T4I9"/>
<dbReference type="EMBL" id="SPKJ01000021">
    <property type="protein sequence ID" value="MYZ47792.1"/>
    <property type="molecule type" value="Genomic_DNA"/>
</dbReference>
<evidence type="ECO:0000313" key="22">
    <source>
        <dbReference type="EMBL" id="MYZ47792.1"/>
    </source>
</evidence>
<evidence type="ECO:0000256" key="9">
    <source>
        <dbReference type="ARBA" id="ARBA00022984"/>
    </source>
</evidence>
<keyword evidence="3" id="KW-1003">Cell membrane</keyword>
<feature type="transmembrane region" description="Helical" evidence="21">
    <location>
        <begin position="340"/>
        <end position="361"/>
    </location>
</feature>
<dbReference type="GO" id="GO:0032153">
    <property type="term" value="C:cell division site"/>
    <property type="evidence" value="ECO:0007669"/>
    <property type="project" value="TreeGrafter"/>
</dbReference>
<dbReference type="GO" id="GO:0071555">
    <property type="term" value="P:cell wall organization"/>
    <property type="evidence" value="ECO:0007669"/>
    <property type="project" value="UniProtKB-KW"/>
</dbReference>
<feature type="transmembrane region" description="Helical" evidence="21">
    <location>
        <begin position="274"/>
        <end position="295"/>
    </location>
</feature>
<comment type="similarity">
    <text evidence="16">Belongs to the SEDS family. FtsW subfamily.</text>
</comment>
<name>A0A964T4I9_9HYPH</name>
<dbReference type="GO" id="GO:0008955">
    <property type="term" value="F:peptidoglycan glycosyltransferase activity"/>
    <property type="evidence" value="ECO:0007669"/>
    <property type="project" value="UniProtKB-EC"/>
</dbReference>
<comment type="pathway">
    <text evidence="2">Cell wall biogenesis; peptidoglycan biosynthesis.</text>
</comment>
<evidence type="ECO:0000256" key="4">
    <source>
        <dbReference type="ARBA" id="ARBA00022618"/>
    </source>
</evidence>
<evidence type="ECO:0000256" key="6">
    <source>
        <dbReference type="ARBA" id="ARBA00022679"/>
    </source>
</evidence>
<accession>A0A964T4I9</accession>
<dbReference type="Pfam" id="PF01098">
    <property type="entry name" value="FTSW_RODA_SPOVE"/>
    <property type="match status" value="1"/>
</dbReference>
<reference evidence="22" key="1">
    <citation type="submission" date="2019-03" db="EMBL/GenBank/DDBJ databases">
        <title>Afifella sp. nov., isolated from activated sludge.</title>
        <authorList>
            <person name="Li Q."/>
            <person name="Liu Y."/>
        </authorList>
    </citation>
    <scope>NUCLEOTIDE SEQUENCE</scope>
    <source>
        <strain evidence="22">L72</strain>
    </source>
</reference>
<comment type="caution">
    <text evidence="22">The sequence shown here is derived from an EMBL/GenBank/DDBJ whole genome shotgun (WGS) entry which is preliminary data.</text>
</comment>
<dbReference type="InterPro" id="IPR013437">
    <property type="entry name" value="FtsW"/>
</dbReference>
<keyword evidence="6" id="KW-0808">Transferase</keyword>
<evidence type="ECO:0000256" key="14">
    <source>
        <dbReference type="ARBA" id="ARBA00032370"/>
    </source>
</evidence>
<keyword evidence="23" id="KW-1185">Reference proteome</keyword>
<evidence type="ECO:0000256" key="20">
    <source>
        <dbReference type="ARBA" id="ARBA00049902"/>
    </source>
</evidence>
<evidence type="ECO:0000256" key="3">
    <source>
        <dbReference type="ARBA" id="ARBA00022475"/>
    </source>
</evidence>
<dbReference type="GO" id="GO:0008360">
    <property type="term" value="P:regulation of cell shape"/>
    <property type="evidence" value="ECO:0007669"/>
    <property type="project" value="UniProtKB-KW"/>
</dbReference>
<dbReference type="Proteomes" id="UP000773614">
    <property type="component" value="Unassembled WGS sequence"/>
</dbReference>
<feature type="transmembrane region" description="Helical" evidence="21">
    <location>
        <begin position="83"/>
        <end position="103"/>
    </location>
</feature>
<proteinExistence type="inferred from homology"/>
<keyword evidence="13" id="KW-0961">Cell wall biogenesis/degradation</keyword>
<evidence type="ECO:0000313" key="23">
    <source>
        <dbReference type="Proteomes" id="UP000773614"/>
    </source>
</evidence>
<evidence type="ECO:0000256" key="5">
    <source>
        <dbReference type="ARBA" id="ARBA00022676"/>
    </source>
</evidence>
<sequence>MISRANRTPIAEWWWTVDRTMLGLTLVLYAAGLVLSLAASPAVAERIGLPSLHFVLRHAFYAPFAAALVIGLSFLTPRQVRRAALVLLLVSLAMMILVLFVGAEVKGSRRWIYLGGLSLQPSEFMKPAFIVITAWLFAEGSDRPDVPGRLLAVLLLVIVAALLVAEPDLGQTMLTLAVWGALFFLAGVSPILVAGLGGISVAGLAAAYTIFPHVSERINRFLDPSSGDTFQVDTAIQSFERGGWSGTGPGEGVMKRILPDSHTDFVFAVVAEEFGILICMLLMLLFAGLVIRGLMQAFRRKSAFERLAIAGLATQIGMQSFINMGVNLNILPAKGMTLPFISYGGSALLSAAVTMGFLLALSRRSYDQHVTVVPRAAAVGHT</sequence>
<feature type="transmembrane region" description="Helical" evidence="21">
    <location>
        <begin position="146"/>
        <end position="165"/>
    </location>
</feature>
<evidence type="ECO:0000256" key="16">
    <source>
        <dbReference type="ARBA" id="ARBA00038053"/>
    </source>
</evidence>
<keyword evidence="4" id="KW-0132">Cell division</keyword>
<feature type="transmembrane region" description="Helical" evidence="21">
    <location>
        <begin position="307"/>
        <end position="328"/>
    </location>
</feature>
<dbReference type="GO" id="GO:0009252">
    <property type="term" value="P:peptidoglycan biosynthetic process"/>
    <property type="evidence" value="ECO:0007669"/>
    <property type="project" value="UniProtKB-KW"/>
</dbReference>
<evidence type="ECO:0000256" key="7">
    <source>
        <dbReference type="ARBA" id="ARBA00022692"/>
    </source>
</evidence>
<evidence type="ECO:0000256" key="12">
    <source>
        <dbReference type="ARBA" id="ARBA00023306"/>
    </source>
</evidence>
<evidence type="ECO:0000256" key="13">
    <source>
        <dbReference type="ARBA" id="ARBA00023316"/>
    </source>
</evidence>
<gene>
    <name evidence="22" type="primary">ftsW</name>
    <name evidence="22" type="ORF">E4O86_08710</name>
</gene>
<comment type="catalytic activity">
    <reaction evidence="20">
        <text>[GlcNAc-(1-&gt;4)-Mur2Ac(oyl-L-Ala-gamma-D-Glu-L-Lys-D-Ala-D-Ala)](n)-di-trans,octa-cis-undecaprenyl diphosphate + beta-D-GlcNAc-(1-&gt;4)-Mur2Ac(oyl-L-Ala-gamma-D-Glu-L-Lys-D-Ala-D-Ala)-di-trans,octa-cis-undecaprenyl diphosphate = [GlcNAc-(1-&gt;4)-Mur2Ac(oyl-L-Ala-gamma-D-Glu-L-Lys-D-Ala-D-Ala)](n+1)-di-trans,octa-cis-undecaprenyl diphosphate + di-trans,octa-cis-undecaprenyl diphosphate + H(+)</text>
        <dbReference type="Rhea" id="RHEA:23708"/>
        <dbReference type="Rhea" id="RHEA-COMP:9602"/>
        <dbReference type="Rhea" id="RHEA-COMP:9603"/>
        <dbReference type="ChEBI" id="CHEBI:15378"/>
        <dbReference type="ChEBI" id="CHEBI:58405"/>
        <dbReference type="ChEBI" id="CHEBI:60033"/>
        <dbReference type="ChEBI" id="CHEBI:78435"/>
        <dbReference type="EC" id="2.4.99.28"/>
    </reaction>
</comment>
<organism evidence="22 23">
    <name type="scientific">Propylenella binzhouense</name>
    <dbReference type="NCBI Taxonomy" id="2555902"/>
    <lineage>
        <taxon>Bacteria</taxon>
        <taxon>Pseudomonadati</taxon>
        <taxon>Pseudomonadota</taxon>
        <taxon>Alphaproteobacteria</taxon>
        <taxon>Hyphomicrobiales</taxon>
        <taxon>Propylenellaceae</taxon>
        <taxon>Propylenella</taxon>
    </lineage>
</organism>
<keyword evidence="11 21" id="KW-0472">Membrane</keyword>
<keyword evidence="12" id="KW-0131">Cell cycle</keyword>
<evidence type="ECO:0000256" key="10">
    <source>
        <dbReference type="ARBA" id="ARBA00022989"/>
    </source>
</evidence>
<feature type="transmembrane region" description="Helical" evidence="21">
    <location>
        <begin position="177"/>
        <end position="210"/>
    </location>
</feature>
<feature type="transmembrane region" description="Helical" evidence="21">
    <location>
        <begin position="54"/>
        <end position="76"/>
    </location>
</feature>
<keyword evidence="5" id="KW-0328">Glycosyltransferase</keyword>
<evidence type="ECO:0000256" key="1">
    <source>
        <dbReference type="ARBA" id="ARBA00004651"/>
    </source>
</evidence>
<keyword evidence="9" id="KW-0573">Peptidoglycan synthesis</keyword>
<dbReference type="RefSeq" id="WP_161140138.1">
    <property type="nucleotide sequence ID" value="NZ_SPKJ01000021.1"/>
</dbReference>
<evidence type="ECO:0000256" key="18">
    <source>
        <dbReference type="ARBA" id="ARBA00041418"/>
    </source>
</evidence>
<keyword evidence="10 21" id="KW-1133">Transmembrane helix</keyword>
<evidence type="ECO:0000256" key="8">
    <source>
        <dbReference type="ARBA" id="ARBA00022960"/>
    </source>
</evidence>
<dbReference type="NCBIfam" id="TIGR02614">
    <property type="entry name" value="ftsW"/>
    <property type="match status" value="1"/>
</dbReference>
<evidence type="ECO:0000256" key="19">
    <source>
        <dbReference type="ARBA" id="ARBA00044770"/>
    </source>
</evidence>
<evidence type="ECO:0000256" key="17">
    <source>
        <dbReference type="ARBA" id="ARBA00041185"/>
    </source>
</evidence>
<comment type="subcellular location">
    <subcellularLocation>
        <location evidence="1">Cell membrane</location>
        <topology evidence="1">Multi-pass membrane protein</topology>
    </subcellularLocation>
</comment>
<keyword evidence="7 21" id="KW-0812">Transmembrane</keyword>
<evidence type="ECO:0000256" key="11">
    <source>
        <dbReference type="ARBA" id="ARBA00023136"/>
    </source>
</evidence>
<protein>
    <recommendedName>
        <fullName evidence="17">Probable peptidoglycan glycosyltransferase FtsW</fullName>
        <ecNumber evidence="19">2.4.99.28</ecNumber>
    </recommendedName>
    <alternativeName>
        <fullName evidence="18">Cell division protein FtsW</fullName>
    </alternativeName>
    <alternativeName>
        <fullName evidence="15">Cell wall polymerase</fullName>
    </alternativeName>
    <alternativeName>
        <fullName evidence="14">Peptidoglycan polymerase</fullName>
    </alternativeName>
</protein>
<evidence type="ECO:0000256" key="15">
    <source>
        <dbReference type="ARBA" id="ARBA00033270"/>
    </source>
</evidence>
<dbReference type="GO" id="GO:0015648">
    <property type="term" value="F:lipid-linked peptidoglycan transporter activity"/>
    <property type="evidence" value="ECO:0007669"/>
    <property type="project" value="TreeGrafter"/>
</dbReference>
<evidence type="ECO:0000256" key="21">
    <source>
        <dbReference type="SAM" id="Phobius"/>
    </source>
</evidence>
<dbReference type="InterPro" id="IPR001182">
    <property type="entry name" value="FtsW/RodA"/>
</dbReference>
<dbReference type="GO" id="GO:0005886">
    <property type="term" value="C:plasma membrane"/>
    <property type="evidence" value="ECO:0007669"/>
    <property type="project" value="UniProtKB-SubCell"/>
</dbReference>
<keyword evidence="8" id="KW-0133">Cell shape</keyword>
<dbReference type="OrthoDB" id="9768187at2"/>